<evidence type="ECO:0000256" key="2">
    <source>
        <dbReference type="ARBA" id="ARBA00022679"/>
    </source>
</evidence>
<proteinExistence type="predicted"/>
<evidence type="ECO:0000313" key="4">
    <source>
        <dbReference type="EMBL" id="TGD59072.1"/>
    </source>
</evidence>
<comment type="caution">
    <text evidence="4">The sequence shown here is derived from an EMBL/GenBank/DDBJ whole genome shotgun (WGS) entry which is preliminary data.</text>
</comment>
<dbReference type="SUPFAM" id="SSF53335">
    <property type="entry name" value="S-adenosyl-L-methionine-dependent methyltransferases"/>
    <property type="match status" value="1"/>
</dbReference>
<name>A0A4Z0LAM1_9FLAO</name>
<evidence type="ECO:0000313" key="5">
    <source>
        <dbReference type="Proteomes" id="UP000297407"/>
    </source>
</evidence>
<dbReference type="PANTHER" id="PTHR43861">
    <property type="entry name" value="TRANS-ACONITATE 2-METHYLTRANSFERASE-RELATED"/>
    <property type="match status" value="1"/>
</dbReference>
<dbReference type="EMBL" id="SRLH01000002">
    <property type="protein sequence ID" value="TGD59072.1"/>
    <property type="molecule type" value="Genomic_DNA"/>
</dbReference>
<dbReference type="PANTHER" id="PTHR43861:SF1">
    <property type="entry name" value="TRANS-ACONITATE 2-METHYLTRANSFERASE"/>
    <property type="match status" value="1"/>
</dbReference>
<feature type="domain" description="Methyltransferase" evidence="3">
    <location>
        <begin position="46"/>
        <end position="138"/>
    </location>
</feature>
<dbReference type="CDD" id="cd02440">
    <property type="entry name" value="AdoMet_MTases"/>
    <property type="match status" value="1"/>
</dbReference>
<accession>A0A4Z0LAM1</accession>
<dbReference type="GO" id="GO:0032259">
    <property type="term" value="P:methylation"/>
    <property type="evidence" value="ECO:0007669"/>
    <property type="project" value="UniProtKB-KW"/>
</dbReference>
<keyword evidence="1 4" id="KW-0489">Methyltransferase</keyword>
<evidence type="ECO:0000259" key="3">
    <source>
        <dbReference type="Pfam" id="PF13649"/>
    </source>
</evidence>
<evidence type="ECO:0000256" key="1">
    <source>
        <dbReference type="ARBA" id="ARBA00022603"/>
    </source>
</evidence>
<dbReference type="GO" id="GO:0008168">
    <property type="term" value="F:methyltransferase activity"/>
    <property type="evidence" value="ECO:0007669"/>
    <property type="project" value="UniProtKB-KW"/>
</dbReference>
<dbReference type="Pfam" id="PF13649">
    <property type="entry name" value="Methyltransf_25"/>
    <property type="match status" value="1"/>
</dbReference>
<dbReference type="InterPro" id="IPR041698">
    <property type="entry name" value="Methyltransf_25"/>
</dbReference>
<reference evidence="4 5" key="1">
    <citation type="submission" date="2019-04" db="EMBL/GenBank/DDBJ databases">
        <title>Flavobacterium sp. strain DS2-A Genome sequencing and assembly.</title>
        <authorList>
            <person name="Kim I."/>
        </authorList>
    </citation>
    <scope>NUCLEOTIDE SEQUENCE [LARGE SCALE GENOMIC DNA]</scope>
    <source>
        <strain evidence="4 5">DS2-A</strain>
    </source>
</reference>
<dbReference type="Gene3D" id="3.40.50.150">
    <property type="entry name" value="Vaccinia Virus protein VP39"/>
    <property type="match status" value="1"/>
</dbReference>
<dbReference type="RefSeq" id="WP_135525382.1">
    <property type="nucleotide sequence ID" value="NZ_SRLH01000002.1"/>
</dbReference>
<dbReference type="InterPro" id="IPR029063">
    <property type="entry name" value="SAM-dependent_MTases_sf"/>
</dbReference>
<gene>
    <name evidence="4" type="ORF">E4635_04255</name>
</gene>
<sequence length="212" mass="23937">MDKTEIAVNIFNTCAREYQDRFMEVDLYHNALDIFCNTIAKQNAEILELACGPGNITQYVLQERPGFKILGTDLAPNMIELAKTNNPSAGFQLMDCRDILSLHKKYDGIICGFALPYLSKTAAGKLFADAFEALHPNGTLYISTMEETQDNKSGFKNSSDGQYRAYVYYHKADHLIRSLEKNGFNILYFHRQDYPATDGTKTVDLLIIAQKP</sequence>
<dbReference type="Proteomes" id="UP000297407">
    <property type="component" value="Unassembled WGS sequence"/>
</dbReference>
<protein>
    <submittedName>
        <fullName evidence="4">Class I SAM-dependent methyltransferase</fullName>
    </submittedName>
</protein>
<dbReference type="AlphaFoldDB" id="A0A4Z0LAM1"/>
<keyword evidence="2 4" id="KW-0808">Transferase</keyword>
<keyword evidence="5" id="KW-1185">Reference proteome</keyword>
<dbReference type="OrthoDB" id="9789123at2"/>
<organism evidence="4 5">
    <name type="scientific">Flavobacterium humi</name>
    <dbReference type="NCBI Taxonomy" id="2562683"/>
    <lineage>
        <taxon>Bacteria</taxon>
        <taxon>Pseudomonadati</taxon>
        <taxon>Bacteroidota</taxon>
        <taxon>Flavobacteriia</taxon>
        <taxon>Flavobacteriales</taxon>
        <taxon>Flavobacteriaceae</taxon>
        <taxon>Flavobacterium</taxon>
    </lineage>
</organism>